<dbReference type="SMART" id="SM00831">
    <property type="entry name" value="Cation_ATPase_N"/>
    <property type="match status" value="1"/>
</dbReference>
<reference evidence="20" key="1">
    <citation type="journal article" date="2022" name="Cell">
        <title>Repeat-based holocentromeres influence genome architecture and karyotype evolution.</title>
        <authorList>
            <person name="Hofstatter P.G."/>
            <person name="Thangavel G."/>
            <person name="Lux T."/>
            <person name="Neumann P."/>
            <person name="Vondrak T."/>
            <person name="Novak P."/>
            <person name="Zhang M."/>
            <person name="Costa L."/>
            <person name="Castellani M."/>
            <person name="Scott A."/>
            <person name="Toegelov H."/>
            <person name="Fuchs J."/>
            <person name="Mata-Sucre Y."/>
            <person name="Dias Y."/>
            <person name="Vanzela A.L.L."/>
            <person name="Huettel B."/>
            <person name="Almeida C.C.S."/>
            <person name="Simkova H."/>
            <person name="Souza G."/>
            <person name="Pedrosa-Harand A."/>
            <person name="Macas J."/>
            <person name="Mayer K.F.X."/>
            <person name="Houben A."/>
            <person name="Marques A."/>
        </authorList>
    </citation>
    <scope>NUCLEOTIDE SEQUENCE</scope>
    <source>
        <strain evidence="20">RhyBre1mFocal</strain>
    </source>
</reference>
<dbReference type="InterPro" id="IPR018303">
    <property type="entry name" value="ATPase_P-typ_P_site"/>
</dbReference>
<dbReference type="FunFam" id="1.20.1110.10:FF:000045">
    <property type="entry name" value="ATPase 4 plasma membrane-type"/>
    <property type="match status" value="1"/>
</dbReference>
<dbReference type="InterPro" id="IPR023214">
    <property type="entry name" value="HAD_sf"/>
</dbReference>
<dbReference type="InterPro" id="IPR008250">
    <property type="entry name" value="ATPase_P-typ_transduc_dom_A_sf"/>
</dbReference>
<dbReference type="Gene3D" id="3.40.50.1000">
    <property type="entry name" value="HAD superfamily/HAD-like"/>
    <property type="match status" value="1"/>
</dbReference>
<dbReference type="InterPro" id="IPR059000">
    <property type="entry name" value="ATPase_P-type_domA"/>
</dbReference>
<keyword evidence="4 18" id="KW-0813">Transport</keyword>
<dbReference type="GO" id="GO:0120029">
    <property type="term" value="P:proton export across plasma membrane"/>
    <property type="evidence" value="ECO:0007669"/>
    <property type="project" value="UniProtKB-UniRule"/>
</dbReference>
<evidence type="ECO:0000256" key="11">
    <source>
        <dbReference type="ARBA" id="ARBA00022842"/>
    </source>
</evidence>
<dbReference type="CDD" id="cd02076">
    <property type="entry name" value="P-type_ATPase_H"/>
    <property type="match status" value="1"/>
</dbReference>
<dbReference type="FunFam" id="2.70.150.10:FF:000004">
    <property type="entry name" value="Plasma membrane ATPase"/>
    <property type="match status" value="1"/>
</dbReference>
<dbReference type="Pfam" id="PF00122">
    <property type="entry name" value="E1-E2_ATPase"/>
    <property type="match status" value="1"/>
</dbReference>
<evidence type="ECO:0000256" key="5">
    <source>
        <dbReference type="ARBA" id="ARBA00022553"/>
    </source>
</evidence>
<dbReference type="InterPro" id="IPR004014">
    <property type="entry name" value="ATPase_P-typ_cation-transptr_N"/>
</dbReference>
<keyword evidence="6 18" id="KW-0812">Transmembrane</keyword>
<name>A0A9Q0CQV5_9POAL</name>
<keyword evidence="5" id="KW-0597">Phosphoprotein</keyword>
<feature type="transmembrane region" description="Helical" evidence="18">
    <location>
        <begin position="716"/>
        <end position="737"/>
    </location>
</feature>
<keyword evidence="14 18" id="KW-0406">Ion transport</keyword>
<evidence type="ECO:0000256" key="17">
    <source>
        <dbReference type="ARBA" id="ARBA00071631"/>
    </source>
</evidence>
<dbReference type="FunFam" id="3.40.50.1000:FF:000211">
    <property type="entry name" value="Plasma membrane ATPase"/>
    <property type="match status" value="1"/>
</dbReference>
<evidence type="ECO:0000259" key="19">
    <source>
        <dbReference type="SMART" id="SM00831"/>
    </source>
</evidence>
<keyword evidence="9 18" id="KW-0375">Hydrogen ion transport</keyword>
<evidence type="ECO:0000256" key="12">
    <source>
        <dbReference type="ARBA" id="ARBA00022967"/>
    </source>
</evidence>
<evidence type="ECO:0000256" key="10">
    <source>
        <dbReference type="ARBA" id="ARBA00022840"/>
    </source>
</evidence>
<dbReference type="SFLD" id="SFLDF00027">
    <property type="entry name" value="p-type_atpase"/>
    <property type="match status" value="1"/>
</dbReference>
<evidence type="ECO:0000256" key="9">
    <source>
        <dbReference type="ARBA" id="ARBA00022781"/>
    </source>
</evidence>
<keyword evidence="21" id="KW-1185">Reference proteome</keyword>
<feature type="transmembrane region" description="Helical" evidence="18">
    <location>
        <begin position="822"/>
        <end position="840"/>
    </location>
</feature>
<evidence type="ECO:0000256" key="13">
    <source>
        <dbReference type="ARBA" id="ARBA00022989"/>
    </source>
</evidence>
<comment type="caution">
    <text evidence="20">The sequence shown here is derived from an EMBL/GenBank/DDBJ whole genome shotgun (WGS) entry which is preliminary data.</text>
</comment>
<dbReference type="PRINTS" id="PR00119">
    <property type="entry name" value="CATATPASE"/>
</dbReference>
<dbReference type="GO" id="GO:0016887">
    <property type="term" value="F:ATP hydrolysis activity"/>
    <property type="evidence" value="ECO:0007669"/>
    <property type="project" value="InterPro"/>
</dbReference>
<dbReference type="PRINTS" id="PR00120">
    <property type="entry name" value="HATPASE"/>
</dbReference>
<dbReference type="InterPro" id="IPR006534">
    <property type="entry name" value="P-type_ATPase_IIIA"/>
</dbReference>
<evidence type="ECO:0000256" key="7">
    <source>
        <dbReference type="ARBA" id="ARBA00022723"/>
    </source>
</evidence>
<dbReference type="PANTHER" id="PTHR42861">
    <property type="entry name" value="CALCIUM-TRANSPORTING ATPASE"/>
    <property type="match status" value="1"/>
</dbReference>
<feature type="transmembrane region" description="Helical" evidence="18">
    <location>
        <begin position="280"/>
        <end position="302"/>
    </location>
</feature>
<evidence type="ECO:0000256" key="2">
    <source>
        <dbReference type="ARBA" id="ARBA00008804"/>
    </source>
</evidence>
<dbReference type="AlphaFoldDB" id="A0A9Q0CQV5"/>
<dbReference type="GO" id="GO:0005886">
    <property type="term" value="C:plasma membrane"/>
    <property type="evidence" value="ECO:0007669"/>
    <property type="project" value="UniProtKB-SubCell"/>
</dbReference>
<evidence type="ECO:0000256" key="14">
    <source>
        <dbReference type="ARBA" id="ARBA00023065"/>
    </source>
</evidence>
<keyword evidence="7" id="KW-0479">Metal-binding</keyword>
<dbReference type="SFLD" id="SFLDS00003">
    <property type="entry name" value="Haloacid_Dehalogenase"/>
    <property type="match status" value="1"/>
</dbReference>
<dbReference type="SUPFAM" id="SSF56784">
    <property type="entry name" value="HAD-like"/>
    <property type="match status" value="1"/>
</dbReference>
<feature type="transmembrane region" description="Helical" evidence="18">
    <location>
        <begin position="64"/>
        <end position="87"/>
    </location>
</feature>
<dbReference type="InterPro" id="IPR023299">
    <property type="entry name" value="ATPase_P-typ_cyto_dom_N"/>
</dbReference>
<dbReference type="EMBL" id="JAMQYH010000002">
    <property type="protein sequence ID" value="KAJ1698496.1"/>
    <property type="molecule type" value="Genomic_DNA"/>
</dbReference>
<dbReference type="SUPFAM" id="SSF81665">
    <property type="entry name" value="Calcium ATPase, transmembrane domain M"/>
    <property type="match status" value="1"/>
</dbReference>
<evidence type="ECO:0000256" key="1">
    <source>
        <dbReference type="ARBA" id="ARBA00004141"/>
    </source>
</evidence>
<feature type="transmembrane region" description="Helical" evidence="18">
    <location>
        <begin position="759"/>
        <end position="778"/>
    </location>
</feature>
<keyword evidence="11 18" id="KW-0460">Magnesium</keyword>
<dbReference type="Gene3D" id="6.10.140.890">
    <property type="match status" value="1"/>
</dbReference>
<evidence type="ECO:0000256" key="18">
    <source>
        <dbReference type="RuleBase" id="RU362083"/>
    </source>
</evidence>
<dbReference type="GO" id="GO:0046872">
    <property type="term" value="F:metal ion binding"/>
    <property type="evidence" value="ECO:0007669"/>
    <property type="project" value="UniProtKB-KW"/>
</dbReference>
<dbReference type="Gene3D" id="2.70.150.10">
    <property type="entry name" value="Calcium-transporting ATPase, cytoplasmic transduction domain A"/>
    <property type="match status" value="1"/>
</dbReference>
<dbReference type="InterPro" id="IPR001757">
    <property type="entry name" value="P_typ_ATPase"/>
</dbReference>
<keyword evidence="13 18" id="KW-1133">Transmembrane helix</keyword>
<keyword evidence="10 18" id="KW-0067">ATP-binding</keyword>
<comment type="catalytic activity">
    <reaction evidence="16 18">
        <text>ATP + H2O + H(+)(in) = ADP + phosphate + 2 H(+)(out)</text>
        <dbReference type="Rhea" id="RHEA:20852"/>
        <dbReference type="ChEBI" id="CHEBI:15377"/>
        <dbReference type="ChEBI" id="CHEBI:15378"/>
        <dbReference type="ChEBI" id="CHEBI:30616"/>
        <dbReference type="ChEBI" id="CHEBI:43474"/>
        <dbReference type="ChEBI" id="CHEBI:456216"/>
        <dbReference type="EC" id="7.1.2.1"/>
    </reaction>
</comment>
<evidence type="ECO:0000256" key="16">
    <source>
        <dbReference type="ARBA" id="ARBA00048122"/>
    </source>
</evidence>
<dbReference type="Gene3D" id="3.40.1110.10">
    <property type="entry name" value="Calcium-transporting ATPase, cytoplasmic domain N"/>
    <property type="match status" value="1"/>
</dbReference>
<dbReference type="EC" id="7.1.2.1" evidence="3 18"/>
<comment type="subcellular location">
    <subcellularLocation>
        <location evidence="18">Cell membrane</location>
        <topology evidence="18">Multi-pass membrane protein</topology>
    </subcellularLocation>
    <subcellularLocation>
        <location evidence="1">Membrane</location>
        <topology evidence="1">Multi-pass membrane protein</topology>
    </subcellularLocation>
</comment>
<dbReference type="InterPro" id="IPR044492">
    <property type="entry name" value="P_typ_ATPase_HD_dom"/>
</dbReference>
<accession>A0A9Q0CQV5</accession>
<comment type="similarity">
    <text evidence="2 18">Belongs to the cation transport ATPase (P-type) (TC 3.A.3) family. Type IIIA subfamily.</text>
</comment>
<evidence type="ECO:0000256" key="15">
    <source>
        <dbReference type="ARBA" id="ARBA00023136"/>
    </source>
</evidence>
<evidence type="ECO:0000256" key="4">
    <source>
        <dbReference type="ARBA" id="ARBA00022448"/>
    </source>
</evidence>
<protein>
    <recommendedName>
        <fullName evidence="17 18">Plasma membrane ATPase</fullName>
        <ecNumber evidence="3 18">7.1.2.1</ecNumber>
    </recommendedName>
</protein>
<gene>
    <name evidence="20" type="ORF">LUZ63_007008</name>
</gene>
<dbReference type="Gene3D" id="1.20.1110.10">
    <property type="entry name" value="Calcium-transporting ATPase, transmembrane domain"/>
    <property type="match status" value="1"/>
</dbReference>
<dbReference type="SFLD" id="SFLDG00002">
    <property type="entry name" value="C1.7:_P-type_atpase_like"/>
    <property type="match status" value="1"/>
</dbReference>
<evidence type="ECO:0000256" key="3">
    <source>
        <dbReference type="ARBA" id="ARBA00012476"/>
    </source>
</evidence>
<dbReference type="Pfam" id="PF00702">
    <property type="entry name" value="Hydrolase"/>
    <property type="match status" value="1"/>
</dbReference>
<dbReference type="PROSITE" id="PS00154">
    <property type="entry name" value="ATPASE_E1_E2"/>
    <property type="match status" value="1"/>
</dbReference>
<keyword evidence="8 18" id="KW-0547">Nucleotide-binding</keyword>
<dbReference type="SUPFAM" id="SSF81653">
    <property type="entry name" value="Calcium ATPase, transduction domain A"/>
    <property type="match status" value="1"/>
</dbReference>
<dbReference type="InterPro" id="IPR023298">
    <property type="entry name" value="ATPase_P-typ_TM_dom_sf"/>
</dbReference>
<evidence type="ECO:0000256" key="8">
    <source>
        <dbReference type="ARBA" id="ARBA00022741"/>
    </source>
</evidence>
<feature type="domain" description="Cation-transporting P-type ATPase N-terminal" evidence="19">
    <location>
        <begin position="16"/>
        <end position="88"/>
    </location>
</feature>
<feature type="transmembrane region" description="Helical" evidence="18">
    <location>
        <begin position="242"/>
        <end position="268"/>
    </location>
</feature>
<keyword evidence="12 18" id="KW-1278">Translocase</keyword>
<evidence type="ECO:0000256" key="6">
    <source>
        <dbReference type="ARBA" id="ARBA00022692"/>
    </source>
</evidence>
<sequence>MASTITLDDIKNETVDLETIPVPEVFQQLKCSAEGLTNAEGAHRLEVFGPNKLEEKKENKFLKFLGFMWNPLSWVMEIAAIMAIVLANGGGKPPDWQDFVGIVVLLIINSTISFIEENNAGNAAAALMASLAPKTKVLRDGKWAEQDAAILVPGDIISVKLGDIIPADSRLLEGDPLKIDQSALTGESLPVTKNPGDEVFSGSTCKQGEIEAVVIATGVHTFFGKAAHLVDSTNNVGHFQQVLTAIGNFCICSIGVGILVEIVVMYAVQHRAYRNGIDNLLVLLIGGIPIAMPTVLSVTMAIGSHKLSEQGAITKRMTAIEEMAGMDVLCSDKTGTLTLNKLTVDKELIEVFGKGLDKDSIVLYAARASRVENQDAIDACMVNMLADPKEARAGIQEVHFLPFNPVEKRTAMTYIDSDGNWHRASKGAPEQIIDLCNLREDARKKCHAVIGEYANRGLRSLAVARQEVPEKNKESAGGHWEFMGLLPLFDPPRHDSAETIRRALALGVNVKMITGDQLAIGKETGRRLGMGTNMYPSSTLLGEKGGHANSDVAGMPIDELIETADGFAGVFPEHKYEIVKRLQDRKHICGMTGDGVNDAPALKKADIGIAVADATDAARSASDIVLTEPGLSVIISAVLTSRCIFQRMKNYTIYAVSITIRIVLGFLLIALVWKFDFSPFMVLVIAILNDGTIMTISKDRVVPSPLPDSWKLKEIFATGIVLGTYMALMTVLFFYLANDTDFFSRNFRVRSLLGKEEEIMSAVYLQVSIISQALIFVTRSRGWSWIERPGLLLLGAFLIAQLVATAIAVYCHWEFARIQGIGWGWAGVIWLFSLVTYIPLDLLKFVIRYILSGKGWDNLFKSKTAFTTKKDFGAGERQAEWAYDQRTLHGLNKKTDENNGAIFNENCNYRELSEIAEQAKRRAEIARLRELHTLKGHVESVVKLKGLDIETIQSHYTV</sequence>
<dbReference type="Proteomes" id="UP001151287">
    <property type="component" value="Unassembled WGS sequence"/>
</dbReference>
<dbReference type="GO" id="GO:0008553">
    <property type="term" value="F:P-type proton-exporting transporter activity"/>
    <property type="evidence" value="ECO:0007669"/>
    <property type="project" value="UniProtKB-UniRule"/>
</dbReference>
<dbReference type="GO" id="GO:0005524">
    <property type="term" value="F:ATP binding"/>
    <property type="evidence" value="ECO:0007669"/>
    <property type="project" value="UniProtKB-UniRule"/>
</dbReference>
<dbReference type="NCBIfam" id="TIGR01494">
    <property type="entry name" value="ATPase_P-type"/>
    <property type="match status" value="2"/>
</dbReference>
<dbReference type="InterPro" id="IPR036412">
    <property type="entry name" value="HAD-like_sf"/>
</dbReference>
<evidence type="ECO:0000313" key="21">
    <source>
        <dbReference type="Proteomes" id="UP001151287"/>
    </source>
</evidence>
<feature type="transmembrane region" description="Helical" evidence="18">
    <location>
        <begin position="99"/>
        <end position="115"/>
    </location>
</feature>
<keyword evidence="15 18" id="KW-0472">Membrane</keyword>
<dbReference type="NCBIfam" id="TIGR01647">
    <property type="entry name" value="ATPase-IIIA_H"/>
    <property type="match status" value="1"/>
</dbReference>
<dbReference type="Pfam" id="PF00690">
    <property type="entry name" value="Cation_ATPase_N"/>
    <property type="match status" value="1"/>
</dbReference>
<evidence type="ECO:0000313" key="20">
    <source>
        <dbReference type="EMBL" id="KAJ1698496.1"/>
    </source>
</evidence>
<proteinExistence type="inferred from homology"/>
<feature type="transmembrane region" description="Helical" evidence="18">
    <location>
        <begin position="651"/>
        <end position="673"/>
    </location>
</feature>
<organism evidence="20 21">
    <name type="scientific">Rhynchospora breviuscula</name>
    <dbReference type="NCBI Taxonomy" id="2022672"/>
    <lineage>
        <taxon>Eukaryota</taxon>
        <taxon>Viridiplantae</taxon>
        <taxon>Streptophyta</taxon>
        <taxon>Embryophyta</taxon>
        <taxon>Tracheophyta</taxon>
        <taxon>Spermatophyta</taxon>
        <taxon>Magnoliopsida</taxon>
        <taxon>Liliopsida</taxon>
        <taxon>Poales</taxon>
        <taxon>Cyperaceae</taxon>
        <taxon>Cyperoideae</taxon>
        <taxon>Rhynchosporeae</taxon>
        <taxon>Rhynchospora</taxon>
    </lineage>
</organism>
<feature type="transmembrane region" description="Helical" evidence="18">
    <location>
        <begin position="790"/>
        <end position="810"/>
    </location>
</feature>
<dbReference type="FunFam" id="3.40.1110.10:FF:000004">
    <property type="entry name" value="Plasma membrane ATPase"/>
    <property type="match status" value="1"/>
</dbReference>
<dbReference type="OrthoDB" id="116380at2759"/>